<evidence type="ECO:0000259" key="5">
    <source>
        <dbReference type="PROSITE" id="PS50089"/>
    </source>
</evidence>
<dbReference type="SUPFAM" id="SSF49599">
    <property type="entry name" value="TRAF domain-like"/>
    <property type="match status" value="1"/>
</dbReference>
<feature type="transmembrane region" description="Helical" evidence="4">
    <location>
        <begin position="316"/>
        <end position="335"/>
    </location>
</feature>
<evidence type="ECO:0000256" key="2">
    <source>
        <dbReference type="ARBA" id="ARBA00022833"/>
    </source>
</evidence>
<organism evidence="6 7">
    <name type="scientific">Rotaria sordida</name>
    <dbReference type="NCBI Taxonomy" id="392033"/>
    <lineage>
        <taxon>Eukaryota</taxon>
        <taxon>Metazoa</taxon>
        <taxon>Spiralia</taxon>
        <taxon>Gnathifera</taxon>
        <taxon>Rotifera</taxon>
        <taxon>Eurotatoria</taxon>
        <taxon>Bdelloidea</taxon>
        <taxon>Philodinida</taxon>
        <taxon>Philodinidae</taxon>
        <taxon>Rotaria</taxon>
    </lineage>
</organism>
<protein>
    <recommendedName>
        <fullName evidence="5">RING-type domain-containing protein</fullName>
    </recommendedName>
</protein>
<feature type="domain" description="RING-type" evidence="5">
    <location>
        <begin position="32"/>
        <end position="69"/>
    </location>
</feature>
<dbReference type="Proteomes" id="UP000663823">
    <property type="component" value="Unassembled WGS sequence"/>
</dbReference>
<evidence type="ECO:0000313" key="7">
    <source>
        <dbReference type="Proteomes" id="UP000663823"/>
    </source>
</evidence>
<feature type="transmembrane region" description="Helical" evidence="4">
    <location>
        <begin position="356"/>
        <end position="376"/>
    </location>
</feature>
<dbReference type="PANTHER" id="PTHR10131">
    <property type="entry name" value="TNF RECEPTOR ASSOCIATED FACTOR"/>
    <property type="match status" value="1"/>
</dbReference>
<sequence>MVSTLTVNIEEGYIDQDRIVNDDFVLPQEYFCPICGYLLWKPCSCSSCQNLFCHKCIRTWLNINPTTCPYRCVPYQEQRAPPHIRSILARLHIRCRNTQFGCKEILAYDLLERHEQVNCQFRTKRCAICEQLVLIDQLDEHSSSCRPTVVQCSLCQCAVEPRLFESHSQQCLQEHLNHLFQQNLPIQNETNDINATGQTPIAGNWFAVWIQRFLEECSRPPTTNLPGIQAVFEARQHGWLYQILTMFLLILRNPTTAPHIFLILFCIGFSNATVSIMVYIFLTIWSWMKRSLYYASALIIVFTALLTFGLPPLLRISSDTTIIICAGLVFILWGIKCPYIKLDDLEMRETLTELSILYVVIFLLIKLFLLIVRLYVYCVPPYLTATCIAWIIIFVGFHLRRLFNFTPPVVPVTNNENDLYFDCEQTSETQ</sequence>
<dbReference type="InterPro" id="IPR001841">
    <property type="entry name" value="Znf_RING"/>
</dbReference>
<evidence type="ECO:0000256" key="1">
    <source>
        <dbReference type="ARBA" id="ARBA00022771"/>
    </source>
</evidence>
<feature type="transmembrane region" description="Helical" evidence="4">
    <location>
        <begin position="382"/>
        <end position="399"/>
    </location>
</feature>
<dbReference type="PROSITE" id="PS50089">
    <property type="entry name" value="ZF_RING_2"/>
    <property type="match status" value="1"/>
</dbReference>
<dbReference type="PANTHER" id="PTHR10131:SF94">
    <property type="entry name" value="TNF RECEPTOR-ASSOCIATED FACTOR 4"/>
    <property type="match status" value="1"/>
</dbReference>
<dbReference type="EMBL" id="CAJOAX010000234">
    <property type="protein sequence ID" value="CAF3545953.1"/>
    <property type="molecule type" value="Genomic_DNA"/>
</dbReference>
<keyword evidence="4" id="KW-0472">Membrane</keyword>
<dbReference type="Gene3D" id="3.30.40.10">
    <property type="entry name" value="Zinc/RING finger domain, C3HC4 (zinc finger)"/>
    <property type="match status" value="2"/>
</dbReference>
<keyword evidence="2" id="KW-0862">Zinc</keyword>
<dbReference type="SUPFAM" id="SSF57850">
    <property type="entry name" value="RING/U-box"/>
    <property type="match status" value="1"/>
</dbReference>
<evidence type="ECO:0000256" key="3">
    <source>
        <dbReference type="PROSITE-ProRule" id="PRU00175"/>
    </source>
</evidence>
<keyword evidence="1 3" id="KW-0479">Metal-binding</keyword>
<feature type="transmembrane region" description="Helical" evidence="4">
    <location>
        <begin position="260"/>
        <end position="285"/>
    </location>
</feature>
<keyword evidence="1 3" id="KW-0863">Zinc-finger</keyword>
<comment type="caution">
    <text evidence="6">The sequence shown here is derived from an EMBL/GenBank/DDBJ whole genome shotgun (WGS) entry which is preliminary data.</text>
</comment>
<reference evidence="6" key="1">
    <citation type="submission" date="2021-02" db="EMBL/GenBank/DDBJ databases">
        <authorList>
            <person name="Nowell W R."/>
        </authorList>
    </citation>
    <scope>NUCLEOTIDE SEQUENCE</scope>
</reference>
<proteinExistence type="predicted"/>
<gene>
    <name evidence="6" type="ORF">OTI717_LOCUS4049</name>
</gene>
<dbReference type="InterPro" id="IPR013083">
    <property type="entry name" value="Znf_RING/FYVE/PHD"/>
</dbReference>
<evidence type="ECO:0000313" key="6">
    <source>
        <dbReference type="EMBL" id="CAF3545953.1"/>
    </source>
</evidence>
<keyword evidence="4" id="KW-1133">Transmembrane helix</keyword>
<dbReference type="AlphaFoldDB" id="A0A818JSQ7"/>
<feature type="transmembrane region" description="Helical" evidence="4">
    <location>
        <begin position="292"/>
        <end position="310"/>
    </location>
</feature>
<evidence type="ECO:0000256" key="4">
    <source>
        <dbReference type="SAM" id="Phobius"/>
    </source>
</evidence>
<name>A0A818JSQ7_9BILA</name>
<dbReference type="GO" id="GO:0008270">
    <property type="term" value="F:zinc ion binding"/>
    <property type="evidence" value="ECO:0007669"/>
    <property type="project" value="UniProtKB-KW"/>
</dbReference>
<keyword evidence="4" id="KW-0812">Transmembrane</keyword>
<accession>A0A818JSQ7</accession>